<keyword evidence="4" id="KW-1003">Cell membrane</keyword>
<reference evidence="15 16" key="1">
    <citation type="journal article" date="2017" name="Int. J. Syst. Evol. Microbiol.">
        <title>Marinicauda algicola sp. nov., isolated from a marine red alga Rhodosorus marinus.</title>
        <authorList>
            <person name="Jeong S.E."/>
            <person name="Jeon S.H."/>
            <person name="Chun B.H."/>
            <person name="Kim D.W."/>
            <person name="Jeon C.O."/>
        </authorList>
    </citation>
    <scope>NUCLEOTIDE SEQUENCE [LARGE SCALE GENOMIC DNA]</scope>
    <source>
        <strain evidence="15 16">JCM 31718</strain>
    </source>
</reference>
<comment type="cofactor">
    <cofactor evidence="1">
        <name>heme b</name>
        <dbReference type="ChEBI" id="CHEBI:60344"/>
    </cofactor>
</comment>
<feature type="domain" description="Cytochrome b561 bacterial/Ni-hydrogenase" evidence="14">
    <location>
        <begin position="12"/>
        <end position="194"/>
    </location>
</feature>
<dbReference type="PANTHER" id="PTHR30529">
    <property type="entry name" value="CYTOCHROME B561"/>
    <property type="match status" value="1"/>
</dbReference>
<dbReference type="PANTHER" id="PTHR30529:SF1">
    <property type="entry name" value="CYTOCHROME B561 HOMOLOG 2"/>
    <property type="match status" value="1"/>
</dbReference>
<dbReference type="OrthoDB" id="1247465at2"/>
<comment type="caution">
    <text evidence="15">The sequence shown here is derived from an EMBL/GenBank/DDBJ whole genome shotgun (WGS) entry which is preliminary data.</text>
</comment>
<evidence type="ECO:0000256" key="11">
    <source>
        <dbReference type="ARBA" id="ARBA00023136"/>
    </source>
</evidence>
<evidence type="ECO:0000256" key="13">
    <source>
        <dbReference type="SAM" id="Phobius"/>
    </source>
</evidence>
<dbReference type="GO" id="GO:0005886">
    <property type="term" value="C:plasma membrane"/>
    <property type="evidence" value="ECO:0007669"/>
    <property type="project" value="UniProtKB-SubCell"/>
</dbReference>
<evidence type="ECO:0000256" key="4">
    <source>
        <dbReference type="ARBA" id="ARBA00022475"/>
    </source>
</evidence>
<sequence length="204" mass="22009">MSDTAKPTASDRYGAVSIFFHWTIAALMVGMVFYGWWMEGVREAAFAGEASFSAASSAYNWHKTIGIAVLALSLARLGWRLGHPVPPLPAHMAAWEKGLARFTHVAFYVLMIGMPIGGYVAASSFTGNFPILLFDAVELPKLPVPQTSDFQELSGSLHGAGGWVILGVLALHVAGALKHHIVDRDGVLTRMIPGLDVPEQKNRP</sequence>
<comment type="subcellular location">
    <subcellularLocation>
        <location evidence="2">Cell membrane</location>
        <topology evidence="2">Multi-pass membrane protein</topology>
    </subcellularLocation>
</comment>
<dbReference type="SUPFAM" id="SSF81342">
    <property type="entry name" value="Transmembrane di-heme cytochromes"/>
    <property type="match status" value="1"/>
</dbReference>
<proteinExistence type="inferred from homology"/>
<keyword evidence="10" id="KW-0408">Iron</keyword>
<comment type="similarity">
    <text evidence="12">Belongs to the cytochrome b561 family.</text>
</comment>
<keyword evidence="8" id="KW-0249">Electron transport</keyword>
<gene>
    <name evidence="15" type="ORF">E5163_11705</name>
</gene>
<feature type="transmembrane region" description="Helical" evidence="13">
    <location>
        <begin position="160"/>
        <end position="177"/>
    </location>
</feature>
<evidence type="ECO:0000259" key="14">
    <source>
        <dbReference type="Pfam" id="PF01292"/>
    </source>
</evidence>
<evidence type="ECO:0000256" key="5">
    <source>
        <dbReference type="ARBA" id="ARBA00022617"/>
    </source>
</evidence>
<keyword evidence="9 13" id="KW-1133">Transmembrane helix</keyword>
<dbReference type="InterPro" id="IPR011577">
    <property type="entry name" value="Cyt_b561_bac/Ni-Hgenase"/>
</dbReference>
<organism evidence="15 16">
    <name type="scientific">Marinicauda algicola</name>
    <dbReference type="NCBI Taxonomy" id="2029849"/>
    <lineage>
        <taxon>Bacteria</taxon>
        <taxon>Pseudomonadati</taxon>
        <taxon>Pseudomonadota</taxon>
        <taxon>Alphaproteobacteria</taxon>
        <taxon>Maricaulales</taxon>
        <taxon>Maricaulaceae</taxon>
        <taxon>Marinicauda</taxon>
    </lineage>
</organism>
<keyword evidence="3" id="KW-0813">Transport</keyword>
<feature type="transmembrane region" description="Helical" evidence="13">
    <location>
        <begin position="99"/>
        <end position="122"/>
    </location>
</feature>
<dbReference type="GO" id="GO:0020037">
    <property type="term" value="F:heme binding"/>
    <property type="evidence" value="ECO:0007669"/>
    <property type="project" value="TreeGrafter"/>
</dbReference>
<keyword evidence="6 13" id="KW-0812">Transmembrane</keyword>
<keyword evidence="11 13" id="KW-0472">Membrane</keyword>
<evidence type="ECO:0000256" key="10">
    <source>
        <dbReference type="ARBA" id="ARBA00023004"/>
    </source>
</evidence>
<evidence type="ECO:0000256" key="3">
    <source>
        <dbReference type="ARBA" id="ARBA00022448"/>
    </source>
</evidence>
<keyword evidence="16" id="KW-1185">Reference proteome</keyword>
<dbReference type="Pfam" id="PF01292">
    <property type="entry name" value="Ni_hydr_CYTB"/>
    <property type="match status" value="1"/>
</dbReference>
<evidence type="ECO:0000256" key="12">
    <source>
        <dbReference type="ARBA" id="ARBA00037975"/>
    </source>
</evidence>
<dbReference type="InterPro" id="IPR052168">
    <property type="entry name" value="Cytochrome_b561_oxidase"/>
</dbReference>
<keyword evidence="5" id="KW-0349">Heme</keyword>
<evidence type="ECO:0000256" key="8">
    <source>
        <dbReference type="ARBA" id="ARBA00022982"/>
    </source>
</evidence>
<evidence type="ECO:0000256" key="7">
    <source>
        <dbReference type="ARBA" id="ARBA00022723"/>
    </source>
</evidence>
<evidence type="ECO:0000313" key="16">
    <source>
        <dbReference type="Proteomes" id="UP000308054"/>
    </source>
</evidence>
<keyword evidence="7" id="KW-0479">Metal-binding</keyword>
<evidence type="ECO:0000313" key="15">
    <source>
        <dbReference type="EMBL" id="TGY88474.1"/>
    </source>
</evidence>
<dbReference type="RefSeq" id="WP_135996320.1">
    <property type="nucleotide sequence ID" value="NZ_CP071057.1"/>
</dbReference>
<dbReference type="AlphaFoldDB" id="A0A4S2GZD4"/>
<feature type="transmembrane region" description="Helical" evidence="13">
    <location>
        <begin position="12"/>
        <end position="37"/>
    </location>
</feature>
<evidence type="ECO:0000256" key="9">
    <source>
        <dbReference type="ARBA" id="ARBA00022989"/>
    </source>
</evidence>
<evidence type="ECO:0000256" key="2">
    <source>
        <dbReference type="ARBA" id="ARBA00004651"/>
    </source>
</evidence>
<dbReference type="Gene3D" id="1.20.950.20">
    <property type="entry name" value="Transmembrane di-heme cytochromes, Chain C"/>
    <property type="match status" value="1"/>
</dbReference>
<dbReference type="GO" id="GO:0046872">
    <property type="term" value="F:metal ion binding"/>
    <property type="evidence" value="ECO:0007669"/>
    <property type="project" value="UniProtKB-KW"/>
</dbReference>
<dbReference type="Proteomes" id="UP000308054">
    <property type="component" value="Unassembled WGS sequence"/>
</dbReference>
<name>A0A4S2GZD4_9PROT</name>
<dbReference type="GO" id="GO:0009055">
    <property type="term" value="F:electron transfer activity"/>
    <property type="evidence" value="ECO:0007669"/>
    <property type="project" value="InterPro"/>
</dbReference>
<evidence type="ECO:0000256" key="1">
    <source>
        <dbReference type="ARBA" id="ARBA00001970"/>
    </source>
</evidence>
<dbReference type="GO" id="GO:0022904">
    <property type="term" value="P:respiratory electron transport chain"/>
    <property type="evidence" value="ECO:0007669"/>
    <property type="project" value="InterPro"/>
</dbReference>
<protein>
    <submittedName>
        <fullName evidence="15">Cytochrome b</fullName>
    </submittedName>
</protein>
<evidence type="ECO:0000256" key="6">
    <source>
        <dbReference type="ARBA" id="ARBA00022692"/>
    </source>
</evidence>
<dbReference type="EMBL" id="SRXW01000003">
    <property type="protein sequence ID" value="TGY88474.1"/>
    <property type="molecule type" value="Genomic_DNA"/>
</dbReference>
<accession>A0A4S2GZD4</accession>
<dbReference type="InterPro" id="IPR016174">
    <property type="entry name" value="Di-haem_cyt_TM"/>
</dbReference>